<name>A0ABW4L1E8_9MICO</name>
<keyword evidence="1" id="KW-1133">Transmembrane helix</keyword>
<gene>
    <name evidence="2" type="ORF">ACFSE6_03560</name>
</gene>
<evidence type="ECO:0008006" key="4">
    <source>
        <dbReference type="Google" id="ProtNLM"/>
    </source>
</evidence>
<dbReference type="Proteomes" id="UP001597277">
    <property type="component" value="Unassembled WGS sequence"/>
</dbReference>
<dbReference type="RefSeq" id="WP_388002312.1">
    <property type="nucleotide sequence ID" value="NZ_JBHUEE010000001.1"/>
</dbReference>
<evidence type="ECO:0000256" key="1">
    <source>
        <dbReference type="SAM" id="Phobius"/>
    </source>
</evidence>
<feature type="transmembrane region" description="Helical" evidence="1">
    <location>
        <begin position="103"/>
        <end position="122"/>
    </location>
</feature>
<keyword evidence="1" id="KW-0472">Membrane</keyword>
<sequence>MTSSATAVPTPLKLALAGVLAEALVLVAAAATFLAGAVAAGIGAQGVGRAVPLAVLLVGFAALLGGAARAQWRGMRWGRGPVITWQLLQVVVAVALAPGLSPMLVATVVLLSAAVATGVLWPSSRAYAATTRSPDAVV</sequence>
<dbReference type="EMBL" id="JBHUEE010000001">
    <property type="protein sequence ID" value="MFD1716897.1"/>
    <property type="molecule type" value="Genomic_DNA"/>
</dbReference>
<proteinExistence type="predicted"/>
<feature type="transmembrane region" description="Helical" evidence="1">
    <location>
        <begin position="12"/>
        <end position="44"/>
    </location>
</feature>
<keyword evidence="1" id="KW-0812">Transmembrane</keyword>
<evidence type="ECO:0000313" key="3">
    <source>
        <dbReference type="Proteomes" id="UP001597277"/>
    </source>
</evidence>
<evidence type="ECO:0000313" key="2">
    <source>
        <dbReference type="EMBL" id="MFD1716897.1"/>
    </source>
</evidence>
<feature type="transmembrane region" description="Helical" evidence="1">
    <location>
        <begin position="50"/>
        <end position="68"/>
    </location>
</feature>
<accession>A0ABW4L1E8</accession>
<protein>
    <recommendedName>
        <fullName evidence="4">Histidine kinase</fullName>
    </recommendedName>
</protein>
<keyword evidence="3" id="KW-1185">Reference proteome</keyword>
<comment type="caution">
    <text evidence="2">The sequence shown here is derived from an EMBL/GenBank/DDBJ whole genome shotgun (WGS) entry which is preliminary data.</text>
</comment>
<organism evidence="2 3">
    <name type="scientific">Georgenia deserti</name>
    <dbReference type="NCBI Taxonomy" id="2093781"/>
    <lineage>
        <taxon>Bacteria</taxon>
        <taxon>Bacillati</taxon>
        <taxon>Actinomycetota</taxon>
        <taxon>Actinomycetes</taxon>
        <taxon>Micrococcales</taxon>
        <taxon>Bogoriellaceae</taxon>
        <taxon>Georgenia</taxon>
    </lineage>
</organism>
<reference evidence="3" key="1">
    <citation type="journal article" date="2019" name="Int. J. Syst. Evol. Microbiol.">
        <title>The Global Catalogue of Microorganisms (GCM) 10K type strain sequencing project: providing services to taxonomists for standard genome sequencing and annotation.</title>
        <authorList>
            <consortium name="The Broad Institute Genomics Platform"/>
            <consortium name="The Broad Institute Genome Sequencing Center for Infectious Disease"/>
            <person name="Wu L."/>
            <person name="Ma J."/>
        </authorList>
    </citation>
    <scope>NUCLEOTIDE SEQUENCE [LARGE SCALE GENOMIC DNA]</scope>
    <source>
        <strain evidence="3">JCM 17130</strain>
    </source>
</reference>